<evidence type="ECO:0000256" key="6">
    <source>
        <dbReference type="ARBA" id="ARBA00022840"/>
    </source>
</evidence>
<accession>A0A6P5F5K1</accession>
<evidence type="ECO:0000256" key="9">
    <source>
        <dbReference type="PROSITE-ProRule" id="PRU00103"/>
    </source>
</evidence>
<dbReference type="FunFam" id="3.40.50.300:FF:001793">
    <property type="entry name" value="TATA-binding protein-associated factor"/>
    <property type="match status" value="1"/>
</dbReference>
<evidence type="ECO:0000256" key="5">
    <source>
        <dbReference type="ARBA" id="ARBA00022806"/>
    </source>
</evidence>
<evidence type="ECO:0000256" key="1">
    <source>
        <dbReference type="ARBA" id="ARBA00004123"/>
    </source>
</evidence>
<reference evidence="13" key="1">
    <citation type="journal article" date="2015" name="Nat. Genet.">
        <title>The pineapple genome and the evolution of CAM photosynthesis.</title>
        <authorList>
            <person name="Ming R."/>
            <person name="VanBuren R."/>
            <person name="Wai C.M."/>
            <person name="Tang H."/>
            <person name="Schatz M.C."/>
            <person name="Bowers J.E."/>
            <person name="Lyons E."/>
            <person name="Wang M.L."/>
            <person name="Chen J."/>
            <person name="Biggers E."/>
            <person name="Zhang J."/>
            <person name="Huang L."/>
            <person name="Zhang L."/>
            <person name="Miao W."/>
            <person name="Zhang J."/>
            <person name="Ye Z."/>
            <person name="Miao C."/>
            <person name="Lin Z."/>
            <person name="Wang H."/>
            <person name="Zhou H."/>
            <person name="Yim W.C."/>
            <person name="Priest H.D."/>
            <person name="Zheng C."/>
            <person name="Woodhouse M."/>
            <person name="Edger P.P."/>
            <person name="Guyot R."/>
            <person name="Guo H.B."/>
            <person name="Guo H."/>
            <person name="Zheng G."/>
            <person name="Singh R."/>
            <person name="Sharma A."/>
            <person name="Min X."/>
            <person name="Zheng Y."/>
            <person name="Lee H."/>
            <person name="Gurtowski J."/>
            <person name="Sedlazeck F.J."/>
            <person name="Harkess A."/>
            <person name="McKain M.R."/>
            <person name="Liao Z."/>
            <person name="Fang J."/>
            <person name="Liu J."/>
            <person name="Zhang X."/>
            <person name="Zhang Q."/>
            <person name="Hu W."/>
            <person name="Qin Y."/>
            <person name="Wang K."/>
            <person name="Chen L.Y."/>
            <person name="Shirley N."/>
            <person name="Lin Y.R."/>
            <person name="Liu L.Y."/>
            <person name="Hernandez A.G."/>
            <person name="Wright C.L."/>
            <person name="Bulone V."/>
            <person name="Tuskan G.A."/>
            <person name="Heath K."/>
            <person name="Zee F."/>
            <person name="Moore P.H."/>
            <person name="Sunkar R."/>
            <person name="Leebens-Mack J.H."/>
            <person name="Mockler T."/>
            <person name="Bennetzen J.L."/>
            <person name="Freeling M."/>
            <person name="Sankoff D."/>
            <person name="Paterson A.H."/>
            <person name="Zhu X."/>
            <person name="Yang X."/>
            <person name="Smith J.A."/>
            <person name="Cushman J.C."/>
            <person name="Paull R.E."/>
            <person name="Yu Q."/>
        </authorList>
    </citation>
    <scope>NUCLEOTIDE SEQUENCE [LARGE SCALE GENOMIC DNA]</scope>
    <source>
        <strain evidence="13">cv. F153</strain>
    </source>
</reference>
<dbReference type="InterPro" id="IPR049730">
    <property type="entry name" value="SNF2/RAD54-like_C"/>
</dbReference>
<feature type="region of interest" description="Disordered" evidence="10">
    <location>
        <begin position="1994"/>
        <end position="2014"/>
    </location>
</feature>
<evidence type="ECO:0000256" key="7">
    <source>
        <dbReference type="ARBA" id="ARBA00023125"/>
    </source>
</evidence>
<dbReference type="InterPro" id="IPR000330">
    <property type="entry name" value="SNF2_N"/>
</dbReference>
<dbReference type="InterPro" id="IPR011989">
    <property type="entry name" value="ARM-like"/>
</dbReference>
<dbReference type="InterPro" id="IPR021133">
    <property type="entry name" value="HEAT_type_2"/>
</dbReference>
<feature type="region of interest" description="Disordered" evidence="10">
    <location>
        <begin position="240"/>
        <end position="277"/>
    </location>
</feature>
<dbReference type="GeneID" id="109712229"/>
<dbReference type="SMART" id="SM00487">
    <property type="entry name" value="DEXDc"/>
    <property type="match status" value="1"/>
</dbReference>
<dbReference type="PANTHER" id="PTHR36498">
    <property type="entry name" value="TATA-BINDING PROTEIN-ASSOCIATED FACTOR 172"/>
    <property type="match status" value="1"/>
</dbReference>
<keyword evidence="3" id="KW-0547">Nucleotide-binding</keyword>
<dbReference type="GO" id="GO:0004386">
    <property type="term" value="F:helicase activity"/>
    <property type="evidence" value="ECO:0007669"/>
    <property type="project" value="UniProtKB-KW"/>
</dbReference>
<dbReference type="Pfam" id="PF12054">
    <property type="entry name" value="DUF3535"/>
    <property type="match status" value="1"/>
</dbReference>
<evidence type="ECO:0000256" key="3">
    <source>
        <dbReference type="ARBA" id="ARBA00022741"/>
    </source>
</evidence>
<dbReference type="Pfam" id="PF00176">
    <property type="entry name" value="SNF2-rel_dom"/>
    <property type="match status" value="1"/>
</dbReference>
<dbReference type="PROSITE" id="PS50077">
    <property type="entry name" value="HEAT_REPEAT"/>
    <property type="match status" value="1"/>
</dbReference>
<dbReference type="Gene3D" id="1.25.10.10">
    <property type="entry name" value="Leucine-rich Repeat Variant"/>
    <property type="match status" value="3"/>
</dbReference>
<feature type="repeat" description="HEAT" evidence="9">
    <location>
        <begin position="1296"/>
        <end position="1331"/>
    </location>
</feature>
<dbReference type="GO" id="GO:0016887">
    <property type="term" value="F:ATP hydrolysis activity"/>
    <property type="evidence" value="ECO:0007669"/>
    <property type="project" value="InterPro"/>
</dbReference>
<dbReference type="FunFam" id="3.40.50.10810:FF:000009">
    <property type="entry name" value="B-TFIID TATA-box-binding protein-associated factor 1"/>
    <property type="match status" value="1"/>
</dbReference>
<dbReference type="OrthoDB" id="10252227at2759"/>
<dbReference type="GO" id="GO:0017025">
    <property type="term" value="F:TBP-class protein binding"/>
    <property type="evidence" value="ECO:0007669"/>
    <property type="project" value="InterPro"/>
</dbReference>
<dbReference type="InterPro" id="IPR000357">
    <property type="entry name" value="HEAT"/>
</dbReference>
<dbReference type="Gene3D" id="3.40.50.10810">
    <property type="entry name" value="Tandem AAA-ATPase domain"/>
    <property type="match status" value="1"/>
</dbReference>
<evidence type="ECO:0000313" key="16">
    <source>
        <dbReference type="RefSeq" id="XP_020091271.1"/>
    </source>
</evidence>
<dbReference type="Proteomes" id="UP000515123">
    <property type="component" value="Linkage group 6"/>
</dbReference>
<comment type="subcellular location">
    <subcellularLocation>
        <location evidence="1">Nucleus</location>
    </subcellularLocation>
</comment>
<dbReference type="FunFam" id="1.25.10.10:FF:001520">
    <property type="entry name" value="Uncharacterized protein"/>
    <property type="match status" value="1"/>
</dbReference>
<evidence type="ECO:0000313" key="15">
    <source>
        <dbReference type="RefSeq" id="XP_020091270.1"/>
    </source>
</evidence>
<feature type="domain" description="Helicase C-terminal" evidence="12">
    <location>
        <begin position="1820"/>
        <end position="1977"/>
    </location>
</feature>
<keyword evidence="4" id="KW-0378">Hydrolase</keyword>
<keyword evidence="8" id="KW-0539">Nucleus</keyword>
<keyword evidence="7" id="KW-0238">DNA-binding</keyword>
<evidence type="ECO:0000256" key="8">
    <source>
        <dbReference type="ARBA" id="ARBA00023242"/>
    </source>
</evidence>
<dbReference type="SMART" id="SM00490">
    <property type="entry name" value="HELICc"/>
    <property type="match status" value="1"/>
</dbReference>
<dbReference type="InterPro" id="IPR027417">
    <property type="entry name" value="P-loop_NTPase"/>
</dbReference>
<keyword evidence="13" id="KW-1185">Reference proteome</keyword>
<feature type="domain" description="Helicase ATP-binding" evidence="11">
    <location>
        <begin position="1466"/>
        <end position="1635"/>
    </location>
</feature>
<dbReference type="GO" id="GO:0005634">
    <property type="term" value="C:nucleus"/>
    <property type="evidence" value="ECO:0007669"/>
    <property type="project" value="UniProtKB-SubCell"/>
</dbReference>
<dbReference type="CDD" id="cd17999">
    <property type="entry name" value="DEXHc_Mot1"/>
    <property type="match status" value="1"/>
</dbReference>
<keyword evidence="6" id="KW-0067">ATP-binding</keyword>
<dbReference type="InterPro" id="IPR038718">
    <property type="entry name" value="SNF2-like_sf"/>
</dbReference>
<dbReference type="SUPFAM" id="SSF52540">
    <property type="entry name" value="P-loop containing nucleoside triphosphate hydrolases"/>
    <property type="match status" value="2"/>
</dbReference>
<keyword evidence="5" id="KW-0347">Helicase</keyword>
<dbReference type="PROSITE" id="PS51194">
    <property type="entry name" value="HELICASE_CTER"/>
    <property type="match status" value="1"/>
</dbReference>
<dbReference type="InterPro" id="IPR044078">
    <property type="entry name" value="Mot1_ATP-bd"/>
</dbReference>
<feature type="compositionally biased region" description="Basic and acidic residues" evidence="10">
    <location>
        <begin position="244"/>
        <end position="253"/>
    </location>
</feature>
<dbReference type="FunFam" id="1.25.10.10:FF:000642">
    <property type="entry name" value="TATA-binding protein-associated factor BTAF1"/>
    <property type="match status" value="1"/>
</dbReference>
<dbReference type="GO" id="GO:0003677">
    <property type="term" value="F:DNA binding"/>
    <property type="evidence" value="ECO:0007669"/>
    <property type="project" value="UniProtKB-KW"/>
</dbReference>
<dbReference type="CDD" id="cd18793">
    <property type="entry name" value="SF2_C_SNF"/>
    <property type="match status" value="1"/>
</dbReference>
<dbReference type="GO" id="GO:0005524">
    <property type="term" value="F:ATP binding"/>
    <property type="evidence" value="ECO:0007669"/>
    <property type="project" value="UniProtKB-KW"/>
</dbReference>
<dbReference type="InterPro" id="IPR001650">
    <property type="entry name" value="Helicase_C-like"/>
</dbReference>
<dbReference type="InterPro" id="IPR014001">
    <property type="entry name" value="Helicase_ATP-bd"/>
</dbReference>
<proteinExistence type="predicted"/>
<gene>
    <name evidence="14 15 16" type="primary">LOC109712229</name>
</gene>
<organism evidence="14">
    <name type="scientific">Ananas comosus</name>
    <name type="common">Pineapple</name>
    <name type="synonym">Ananas ananas</name>
    <dbReference type="NCBI Taxonomy" id="4615"/>
    <lineage>
        <taxon>Eukaryota</taxon>
        <taxon>Viridiplantae</taxon>
        <taxon>Streptophyta</taxon>
        <taxon>Embryophyta</taxon>
        <taxon>Tracheophyta</taxon>
        <taxon>Spermatophyta</taxon>
        <taxon>Magnoliopsida</taxon>
        <taxon>Liliopsida</taxon>
        <taxon>Poales</taxon>
        <taxon>Bromeliaceae</taxon>
        <taxon>Bromelioideae</taxon>
        <taxon>Ananas</taxon>
    </lineage>
</organism>
<dbReference type="RefSeq" id="XP_020091269.1">
    <property type="nucleotide sequence ID" value="XM_020235680.1"/>
</dbReference>
<evidence type="ECO:0000313" key="14">
    <source>
        <dbReference type="RefSeq" id="XP_020091269.1"/>
    </source>
</evidence>
<evidence type="ECO:0000256" key="10">
    <source>
        <dbReference type="SAM" id="MobiDB-lite"/>
    </source>
</evidence>
<dbReference type="InterPro" id="IPR016024">
    <property type="entry name" value="ARM-type_fold"/>
</dbReference>
<keyword evidence="2" id="KW-0677">Repeat</keyword>
<evidence type="ECO:0000313" key="13">
    <source>
        <dbReference type="Proteomes" id="UP000515123"/>
    </source>
</evidence>
<dbReference type="PROSITE" id="PS51192">
    <property type="entry name" value="HELICASE_ATP_BIND_1"/>
    <property type="match status" value="1"/>
</dbReference>
<dbReference type="RefSeq" id="XP_020091270.1">
    <property type="nucleotide sequence ID" value="XM_020235681.1"/>
</dbReference>
<evidence type="ECO:0000256" key="4">
    <source>
        <dbReference type="ARBA" id="ARBA00022801"/>
    </source>
</evidence>
<dbReference type="PANTHER" id="PTHR36498:SF1">
    <property type="entry name" value="TATA-BINDING PROTEIN-ASSOCIATED FACTOR 172"/>
    <property type="match status" value="1"/>
</dbReference>
<evidence type="ECO:0000256" key="2">
    <source>
        <dbReference type="ARBA" id="ARBA00022737"/>
    </source>
</evidence>
<dbReference type="RefSeq" id="XP_020091271.1">
    <property type="nucleotide sequence ID" value="XM_020235682.1"/>
</dbReference>
<protein>
    <submittedName>
        <fullName evidence="14 15">TATA-binding protein-associated factor BTAF1</fullName>
    </submittedName>
</protein>
<dbReference type="Gene3D" id="3.40.50.300">
    <property type="entry name" value="P-loop containing nucleotide triphosphate hydrolases"/>
    <property type="match status" value="1"/>
</dbReference>
<dbReference type="InterPro" id="IPR044972">
    <property type="entry name" value="Mot1"/>
</dbReference>
<dbReference type="InterPro" id="IPR022707">
    <property type="entry name" value="Mot1_central_dom"/>
</dbReference>
<evidence type="ECO:0000259" key="12">
    <source>
        <dbReference type="PROSITE" id="PS51194"/>
    </source>
</evidence>
<dbReference type="Pfam" id="PF02985">
    <property type="entry name" value="HEAT"/>
    <property type="match status" value="1"/>
</dbReference>
<sequence>MAQNSSRLHRLLTLLDTGSTQATRIAAARQIGDIAKSHPQDLNALLKKVSQYLRSRNWETRVAAAHAIGAIAENVKHASLKELFASVEAEVVEAGFSDAAKDIGLAWSSFDPNVASGLTFRSFDVNKVLEFGSTLLASGGQEYDVASDKSKNPAERLARQKQNLRRRLGLDVCEQFMDVNDVINDEDLLAHRGYWGANGQNSGFYASPSAQNIQQLVATMVPNYRPRRLSARELNLLKRKAKNNAKDHTKSLTEDDDLEVPNSAVPKDLSSDPAGANKDLADAMEFEDNPDFDESGRWPFQQFVDQLIHDIFDPMWEVRHGSIMALREILTYQGAYAGVYFPDPSLERPIAEVDGKNYLGVIKRSREIDLNEQFAADEYESDLKRQKFADDSNPYEIKASSLDKELSNGCYTNVEAGPRESTQTFVNEVPNSACVKAELDLCNNGSTPSCKIEDLSSSSLSAGFLASLPQNSKLMKLIKLGRLSWIKNWEFLQDCAIRFLCVLSLDRFGDYVSDQVVAPVRETCAQALGAVLKFMHPSLVHETLNILLHMQYRQEWEVRHGSLLGIKYLIAVRQDMLQDLLTYVLPACKAGLEDPDDDVRAVAAEALIPTAASIVSLNDRMLQSIMMLLWDILLDLDDLSPSTSSIMNLLAEIYSQTEMFPKILGSLNLVEKQEFDLNQISQVDEQGESTKFKENPYSLATLTPRLWPFMRHSISSVRHSAIRTLERLLEVGNTKSSTETLTSNLWTTSILGDALRIVFQNLLLESNDEIVQSSERVWRLLLQCPEQDLESAARSYFSFWVQLATTPYGSTLDSTKMFWPVALPRRSHYRAAAKMRAVKLENDTTDKVFSFNSAKESASPEKNLDVTTTTVTKITVGADSEKSVTHTRVLTATALGILASKLPESSWQVVVDPLWNDLISLSGVQRQVASMVLVAWFKELQSRDPALSRVLLGVLDRVKKWLLDLLACSDPAFPTKDSILPYAELSRTYSKMRSEASSLFHIVESCGIFKEYLSSFNSNLDMIGIDEAINFASRLPSPAESHAASNIEKRLLDELESAKQRLLSTAGYLKCVQNNLHVAVSALVASAVVWMSELPSRLNPVILPLMAAVKREQEEILQQKAAEALAELIYNCVGRKPGPNDKLIKNLCSLTCSDVYETPQAAVINSMEVIEEQNLLSFGKAGSSQKTKLPVLSASEDRSKVEGFISRRGSEMALKYLCEKFGPSLFDKLPKLWDCLTEVLKPIYADGQLPTDNQQVLQLSRAFEDKEPQTLINNIQVIRSIAPYVVESLRPQLLNLLPCILACMRHSHVAVRLAASRCITSMAKSMTADVMGVVIENVIPMLSDTSSVHARQGAGMLVSLLVQGLGVELVPYAPLLVVPLLRCMSDCDRGVRQSVTHSFASLVPLLPLARGVPPPDGLTERLSRSTEDAQFLEQLLDNSHIDDYNLCIDLKVGLRRYQQEGINWLAFLRRFKLHGILCDDMGLGKTLQASAIVASDIAEWRAQCKEKDPKSLIICPSTLVGHWAYEIEKYVDSSVLTTLQYVGSIQERTSLRGQFGACNVIITSYDIVRKDIDYLGKLAWNYCILDEGHIIKSSKSKITSAVKQLKAEHRLILSGTPIQNNVLELWSLFDFLMPGFLGTEKQFQATYGKPLLAARDSKCSAKDAEAGVLAMEALHKQVMPFLLRRTKDEVLSDLPEKIIQDRFCDLSPLQVKLYERFAYSDAKEEISTLVKAHEGGEELNSSRKATCHVFQALQYLLKLCSHPLLVVGDKPPESLRNVLSEVVPGCSDIVKELHELHHSPKLVALQEILQECGIGLDASSSDGALTVGQHRVLIFAQHKSFLDIIERDLFLSRMKSVTYLRLDGSVEPEKRFDIVKAFNSDPTIDVLLLTTHVGGLGLNLTSADTLVFMQHDWNPMKDLQAMDRAHRLGQRKVVNVHRLIMRGTLEEKVMSLQKFKVSVANAVINAENASLKTMNTGQLLDLFTSTPIIKKGGGILTGGNSNSDPDKDSKPKGKGLKAILSELGELWDQSQYADEYNIDNFLDKLNNG</sequence>
<dbReference type="Pfam" id="PF00271">
    <property type="entry name" value="Helicase_C"/>
    <property type="match status" value="1"/>
</dbReference>
<evidence type="ECO:0000259" key="11">
    <source>
        <dbReference type="PROSITE" id="PS51192"/>
    </source>
</evidence>
<dbReference type="SUPFAM" id="SSF48371">
    <property type="entry name" value="ARM repeat"/>
    <property type="match status" value="1"/>
</dbReference>
<name>A0A6P5F5K1_ANACO</name>
<reference evidence="14 15" key="2">
    <citation type="submission" date="2025-04" db="UniProtKB">
        <authorList>
            <consortium name="RefSeq"/>
        </authorList>
    </citation>
    <scope>IDENTIFICATION</scope>
    <source>
        <tissue evidence="14 15">Leaf</tissue>
    </source>
</reference>